<sequence length="95" mass="10295">MATLLADPFGRQLLSLLTADYGLPGDPRRRVLRHELQQLQLRAEARNASRSVRMAIRAALSALRAEFPVPCPCPVVPAPVGAERLTGEGEARPAL</sequence>
<dbReference type="OrthoDB" id="9895289at2"/>
<dbReference type="AlphaFoldDB" id="A0A1I4TT78"/>
<protein>
    <submittedName>
        <fullName evidence="1">Uncharacterized protein</fullName>
    </submittedName>
</protein>
<gene>
    <name evidence="1" type="ORF">SAMN05192568_105813</name>
</gene>
<accession>A0A1I4TT78</accession>
<evidence type="ECO:0000313" key="2">
    <source>
        <dbReference type="Proteomes" id="UP000199048"/>
    </source>
</evidence>
<dbReference type="Proteomes" id="UP000199048">
    <property type="component" value="Unassembled WGS sequence"/>
</dbReference>
<reference evidence="2" key="1">
    <citation type="submission" date="2016-10" db="EMBL/GenBank/DDBJ databases">
        <authorList>
            <person name="Varghese N."/>
            <person name="Submissions S."/>
        </authorList>
    </citation>
    <scope>NUCLEOTIDE SEQUENCE [LARGE SCALE GENOMIC DNA]</scope>
    <source>
        <strain evidence="2">BL36</strain>
    </source>
</reference>
<keyword evidence="2" id="KW-1185">Reference proteome</keyword>
<name>A0A1I4TT78_9HYPH</name>
<dbReference type="EMBL" id="FOTK01000058">
    <property type="protein sequence ID" value="SFM79743.1"/>
    <property type="molecule type" value="Genomic_DNA"/>
</dbReference>
<proteinExistence type="predicted"/>
<dbReference type="RefSeq" id="WP_092046398.1">
    <property type="nucleotide sequence ID" value="NZ_FOTK01000058.1"/>
</dbReference>
<evidence type="ECO:0000313" key="1">
    <source>
        <dbReference type="EMBL" id="SFM79743.1"/>
    </source>
</evidence>
<organism evidence="1 2">
    <name type="scientific">Methylobacterium pseudosasicola</name>
    <dbReference type="NCBI Taxonomy" id="582667"/>
    <lineage>
        <taxon>Bacteria</taxon>
        <taxon>Pseudomonadati</taxon>
        <taxon>Pseudomonadota</taxon>
        <taxon>Alphaproteobacteria</taxon>
        <taxon>Hyphomicrobiales</taxon>
        <taxon>Methylobacteriaceae</taxon>
        <taxon>Methylobacterium</taxon>
    </lineage>
</organism>